<organism evidence="2 3">
    <name type="scientific">Roridomyces roridus</name>
    <dbReference type="NCBI Taxonomy" id="1738132"/>
    <lineage>
        <taxon>Eukaryota</taxon>
        <taxon>Fungi</taxon>
        <taxon>Dikarya</taxon>
        <taxon>Basidiomycota</taxon>
        <taxon>Agaricomycotina</taxon>
        <taxon>Agaricomycetes</taxon>
        <taxon>Agaricomycetidae</taxon>
        <taxon>Agaricales</taxon>
        <taxon>Marasmiineae</taxon>
        <taxon>Mycenaceae</taxon>
        <taxon>Roridomyces</taxon>
    </lineage>
</organism>
<evidence type="ECO:0000256" key="1">
    <source>
        <dbReference type="SAM" id="Phobius"/>
    </source>
</evidence>
<dbReference type="EMBL" id="JARKIF010000037">
    <property type="protein sequence ID" value="KAJ7609823.1"/>
    <property type="molecule type" value="Genomic_DNA"/>
</dbReference>
<sequence length="107" mass="11821">MAYGTFPHNPPPTDAPKPWTIWGLRMLLDLLVCALTAAILLICILPLLGYPVDALQALRVSFAFTCVVLPVTEGVVTVFRHYMPADPTMLDDEVGTTRRLEDVEMGH</sequence>
<feature type="transmembrane region" description="Helical" evidence="1">
    <location>
        <begin position="60"/>
        <end position="79"/>
    </location>
</feature>
<keyword evidence="1" id="KW-0472">Membrane</keyword>
<name>A0AAD7B4T2_9AGAR</name>
<feature type="transmembrane region" description="Helical" evidence="1">
    <location>
        <begin position="27"/>
        <end position="48"/>
    </location>
</feature>
<keyword evidence="1" id="KW-1133">Transmembrane helix</keyword>
<gene>
    <name evidence="2" type="ORF">FB45DRAFT_1010110</name>
</gene>
<comment type="caution">
    <text evidence="2">The sequence shown here is derived from an EMBL/GenBank/DDBJ whole genome shotgun (WGS) entry which is preliminary data.</text>
</comment>
<proteinExistence type="predicted"/>
<protein>
    <submittedName>
        <fullName evidence="2">Uncharacterized protein</fullName>
    </submittedName>
</protein>
<dbReference type="AlphaFoldDB" id="A0AAD7B4T2"/>
<dbReference type="Proteomes" id="UP001221142">
    <property type="component" value="Unassembled WGS sequence"/>
</dbReference>
<accession>A0AAD7B4T2</accession>
<keyword evidence="3" id="KW-1185">Reference proteome</keyword>
<keyword evidence="1" id="KW-0812">Transmembrane</keyword>
<reference evidence="2" key="1">
    <citation type="submission" date="2023-03" db="EMBL/GenBank/DDBJ databases">
        <title>Massive genome expansion in bonnet fungi (Mycena s.s.) driven by repeated elements and novel gene families across ecological guilds.</title>
        <authorList>
            <consortium name="Lawrence Berkeley National Laboratory"/>
            <person name="Harder C.B."/>
            <person name="Miyauchi S."/>
            <person name="Viragh M."/>
            <person name="Kuo A."/>
            <person name="Thoen E."/>
            <person name="Andreopoulos B."/>
            <person name="Lu D."/>
            <person name="Skrede I."/>
            <person name="Drula E."/>
            <person name="Henrissat B."/>
            <person name="Morin E."/>
            <person name="Kohler A."/>
            <person name="Barry K."/>
            <person name="LaButti K."/>
            <person name="Morin E."/>
            <person name="Salamov A."/>
            <person name="Lipzen A."/>
            <person name="Mereny Z."/>
            <person name="Hegedus B."/>
            <person name="Baldrian P."/>
            <person name="Stursova M."/>
            <person name="Weitz H."/>
            <person name="Taylor A."/>
            <person name="Grigoriev I.V."/>
            <person name="Nagy L.G."/>
            <person name="Martin F."/>
            <person name="Kauserud H."/>
        </authorList>
    </citation>
    <scope>NUCLEOTIDE SEQUENCE</scope>
    <source>
        <strain evidence="2">9284</strain>
    </source>
</reference>
<evidence type="ECO:0000313" key="3">
    <source>
        <dbReference type="Proteomes" id="UP001221142"/>
    </source>
</evidence>
<evidence type="ECO:0000313" key="2">
    <source>
        <dbReference type="EMBL" id="KAJ7609823.1"/>
    </source>
</evidence>